<sequence>MDGIIDINVPLDYIEFQIFPSQNRYEACVCYDKKIEKLTSGLLEHLLQHSAEVKKLHSKGSNASCKVQPPENISVKNEISQLEEVHKFQLVGFTKRITKNVRLGDCTGRSPSLLVSG</sequence>
<organism evidence="1 2">
    <name type="scientific">Abeliophyllum distichum</name>
    <dbReference type="NCBI Taxonomy" id="126358"/>
    <lineage>
        <taxon>Eukaryota</taxon>
        <taxon>Viridiplantae</taxon>
        <taxon>Streptophyta</taxon>
        <taxon>Embryophyta</taxon>
        <taxon>Tracheophyta</taxon>
        <taxon>Spermatophyta</taxon>
        <taxon>Magnoliopsida</taxon>
        <taxon>eudicotyledons</taxon>
        <taxon>Gunneridae</taxon>
        <taxon>Pentapetalae</taxon>
        <taxon>asterids</taxon>
        <taxon>lamiids</taxon>
        <taxon>Lamiales</taxon>
        <taxon>Oleaceae</taxon>
        <taxon>Forsythieae</taxon>
        <taxon>Abeliophyllum</taxon>
    </lineage>
</organism>
<comment type="caution">
    <text evidence="1">The sequence shown here is derived from an EMBL/GenBank/DDBJ whole genome shotgun (WGS) entry which is preliminary data.</text>
</comment>
<dbReference type="PANTHER" id="PTHR31008:SF5">
    <property type="entry name" value="EXPRESSED PROTEIN"/>
    <property type="match status" value="1"/>
</dbReference>
<gene>
    <name evidence="1" type="ORF">Adt_22311</name>
</gene>
<proteinExistence type="predicted"/>
<name>A0ABD1T236_9LAMI</name>
<keyword evidence="2" id="KW-1185">Reference proteome</keyword>
<protein>
    <submittedName>
        <fullName evidence="1">Uncharacterized protein</fullName>
    </submittedName>
</protein>
<dbReference type="EMBL" id="JBFOLK010000006">
    <property type="protein sequence ID" value="KAL2506690.1"/>
    <property type="molecule type" value="Genomic_DNA"/>
</dbReference>
<evidence type="ECO:0000313" key="2">
    <source>
        <dbReference type="Proteomes" id="UP001604336"/>
    </source>
</evidence>
<reference evidence="2" key="1">
    <citation type="submission" date="2024-07" db="EMBL/GenBank/DDBJ databases">
        <title>Two chromosome-level genome assemblies of Korean endemic species Abeliophyllum distichum and Forsythia ovata (Oleaceae).</title>
        <authorList>
            <person name="Jang H."/>
        </authorList>
    </citation>
    <scope>NUCLEOTIDE SEQUENCE [LARGE SCALE GENOMIC DNA]</scope>
</reference>
<accession>A0ABD1T236</accession>
<dbReference type="AlphaFoldDB" id="A0ABD1T236"/>
<dbReference type="PANTHER" id="PTHR31008">
    <property type="entry name" value="COP1-INTERACTING PROTEIN-RELATED"/>
    <property type="match status" value="1"/>
</dbReference>
<evidence type="ECO:0000313" key="1">
    <source>
        <dbReference type="EMBL" id="KAL2506690.1"/>
    </source>
</evidence>
<dbReference type="Proteomes" id="UP001604336">
    <property type="component" value="Unassembled WGS sequence"/>
</dbReference>